<dbReference type="AlphaFoldDB" id="A0ABD3B8Y8"/>
<organism evidence="7 8">
    <name type="scientific">Castilleja foliolosa</name>
    <dbReference type="NCBI Taxonomy" id="1961234"/>
    <lineage>
        <taxon>Eukaryota</taxon>
        <taxon>Viridiplantae</taxon>
        <taxon>Streptophyta</taxon>
        <taxon>Embryophyta</taxon>
        <taxon>Tracheophyta</taxon>
        <taxon>Spermatophyta</taxon>
        <taxon>Magnoliopsida</taxon>
        <taxon>eudicotyledons</taxon>
        <taxon>Gunneridae</taxon>
        <taxon>Pentapetalae</taxon>
        <taxon>asterids</taxon>
        <taxon>lamiids</taxon>
        <taxon>Lamiales</taxon>
        <taxon>Orobanchaceae</taxon>
        <taxon>Pedicularideae</taxon>
        <taxon>Castillejinae</taxon>
        <taxon>Castilleja</taxon>
    </lineage>
</organism>
<dbReference type="EMBL" id="JAVIJP010000107">
    <property type="protein sequence ID" value="KAL3613815.1"/>
    <property type="molecule type" value="Genomic_DNA"/>
</dbReference>
<keyword evidence="6" id="KW-0964">Secreted</keyword>
<keyword evidence="6" id="KW-0378">Hydrolase</keyword>
<comment type="subcellular location">
    <subcellularLocation>
        <location evidence="2 6">Secreted</location>
        <location evidence="2 6">Cell wall</location>
    </subcellularLocation>
</comment>
<dbReference type="InterPro" id="IPR029058">
    <property type="entry name" value="AB_hydrolase_fold"/>
</dbReference>
<dbReference type="EC" id="3.1.1.-" evidence="6"/>
<evidence type="ECO:0000313" key="8">
    <source>
        <dbReference type="Proteomes" id="UP001632038"/>
    </source>
</evidence>
<sequence length="392" mass="43757">MERMFQLLIFALFVMNIGVNGHCSAPVNITILENALETGAVCLDGSPAGYHFSEGFGDGVDNWIVYLPGGGWCGTTKKCLERVINQPYIASTKNITTDYFEGILSSTQDCNPDFYNWNKAYLRYCDGSSFTGDVEAVDPATNLHYRGSRIFSGIVNELLAKGLNKAQNVILVGNSAGGLATILNCDRFRALVPNASRVKCFSDSGFFLHGKHLTNSTQREQGFAGVVELHGVAKFLPTSCTSKMDPGLCFFPEYLVGDIKTPLFLLNSDFDQFQISVSLKPNPADKPCWKKCTDFPNTKTCTPTQFQTIKDFRNTFLETLKNVGDCPSRGLFINSCYIHDYIYRSQRWHSNDSPRLDSKTIAQAVGDWYFDRSIVKLVDYQTDHPLDCHLSY</sequence>
<dbReference type="GO" id="GO:0071555">
    <property type="term" value="P:cell wall organization"/>
    <property type="evidence" value="ECO:0007669"/>
    <property type="project" value="UniProtKB-KW"/>
</dbReference>
<evidence type="ECO:0000256" key="4">
    <source>
        <dbReference type="ARBA" id="ARBA00022512"/>
    </source>
</evidence>
<evidence type="ECO:0000313" key="7">
    <source>
        <dbReference type="EMBL" id="KAL3613815.1"/>
    </source>
</evidence>
<reference evidence="8" key="1">
    <citation type="journal article" date="2024" name="IScience">
        <title>Strigolactones Initiate the Formation of Haustorium-like Structures in Castilleja.</title>
        <authorList>
            <person name="Buerger M."/>
            <person name="Peterson D."/>
            <person name="Chory J."/>
        </authorList>
    </citation>
    <scope>NUCLEOTIDE SEQUENCE [LARGE SCALE GENOMIC DNA]</scope>
</reference>
<evidence type="ECO:0000256" key="2">
    <source>
        <dbReference type="ARBA" id="ARBA00004191"/>
    </source>
</evidence>
<evidence type="ECO:0000256" key="1">
    <source>
        <dbReference type="ARBA" id="ARBA00003534"/>
    </source>
</evidence>
<dbReference type="PANTHER" id="PTHR21562">
    <property type="entry name" value="NOTUM-RELATED"/>
    <property type="match status" value="1"/>
</dbReference>
<evidence type="ECO:0000256" key="6">
    <source>
        <dbReference type="RuleBase" id="RU363114"/>
    </source>
</evidence>
<comment type="caution">
    <text evidence="7">The sequence shown here is derived from an EMBL/GenBank/DDBJ whole genome shotgun (WGS) entry which is preliminary data.</text>
</comment>
<dbReference type="PANTHER" id="PTHR21562:SF65">
    <property type="entry name" value="PECTIN ACETYLESTERASE"/>
    <property type="match status" value="1"/>
</dbReference>
<feature type="signal peptide" evidence="6">
    <location>
        <begin position="1"/>
        <end position="21"/>
    </location>
</feature>
<dbReference type="InterPro" id="IPR004963">
    <property type="entry name" value="PAE/NOTUM"/>
</dbReference>
<comment type="function">
    <text evidence="1 6">Hydrolyzes acetyl esters in homogalacturonan regions of pectin. In type I primary cell wall, galacturonic acid residues of pectin can be acetylated at the O-2 and O-3 positions. Decreasing the degree of acetylation of pectin gels in vitro alters their physical properties.</text>
</comment>
<dbReference type="GO" id="GO:0016787">
    <property type="term" value="F:hydrolase activity"/>
    <property type="evidence" value="ECO:0007669"/>
    <property type="project" value="UniProtKB-KW"/>
</dbReference>
<comment type="similarity">
    <text evidence="3 6">Belongs to the pectinacetylesterase family.</text>
</comment>
<evidence type="ECO:0000256" key="3">
    <source>
        <dbReference type="ARBA" id="ARBA00005784"/>
    </source>
</evidence>
<keyword evidence="4 6" id="KW-0134">Cell wall</keyword>
<dbReference type="Pfam" id="PF03283">
    <property type="entry name" value="PAE"/>
    <property type="match status" value="1"/>
</dbReference>
<feature type="chain" id="PRO_5044528388" description="Pectin acetylesterase" evidence="6">
    <location>
        <begin position="22"/>
        <end position="392"/>
    </location>
</feature>
<dbReference type="SUPFAM" id="SSF53474">
    <property type="entry name" value="alpha/beta-Hydrolases"/>
    <property type="match status" value="1"/>
</dbReference>
<gene>
    <name evidence="7" type="ORF">CASFOL_041889</name>
</gene>
<keyword evidence="5 6" id="KW-0961">Cell wall biogenesis/degradation</keyword>
<evidence type="ECO:0000256" key="5">
    <source>
        <dbReference type="ARBA" id="ARBA00023316"/>
    </source>
</evidence>
<proteinExistence type="inferred from homology"/>
<keyword evidence="6" id="KW-0732">Signal</keyword>
<dbReference type="Proteomes" id="UP001632038">
    <property type="component" value="Unassembled WGS sequence"/>
</dbReference>
<accession>A0ABD3B8Y8</accession>
<name>A0ABD3B8Y8_9LAMI</name>
<protein>
    <recommendedName>
        <fullName evidence="6">Pectin acetylesterase</fullName>
        <ecNumber evidence="6">3.1.1.-</ecNumber>
    </recommendedName>
</protein>
<keyword evidence="8" id="KW-1185">Reference proteome</keyword>